<dbReference type="VEuPathDB" id="TriTrypDB:LdBPK_353870.1"/>
<evidence type="ECO:0000313" key="8">
    <source>
        <dbReference type="Proteomes" id="UP000318447"/>
    </source>
</evidence>
<dbReference type="RefSeq" id="XP_003864966.1">
    <property type="nucleotide sequence ID" value="XM_003864918.1"/>
</dbReference>
<dbReference type="VEuPathDB" id="TriTrypDB:LDHU3_35.5040"/>
<evidence type="ECO:0000313" key="2">
    <source>
        <dbReference type="EMBL" id="CAC5434409.1"/>
    </source>
</evidence>
<dbReference type="GeneID" id="13387843"/>
<dbReference type="EMBL" id="LR812655">
    <property type="protein sequence ID" value="CAC5434409.1"/>
    <property type="molecule type" value="Genomic_DNA"/>
</dbReference>
<evidence type="ECO:0000313" key="3">
    <source>
        <dbReference type="EMBL" id="CBZ38286.1"/>
    </source>
</evidence>
<dbReference type="Proteomes" id="UP000318821">
    <property type="component" value="Unassembled WGS sequence"/>
</dbReference>
<dbReference type="InterPro" id="IPR046341">
    <property type="entry name" value="SET_dom_sf"/>
</dbReference>
<dbReference type="SUPFAM" id="SSF82199">
    <property type="entry name" value="SET domain"/>
    <property type="match status" value="1"/>
</dbReference>
<sequence length="316" mass="34899">MGGVRIARCNPKLLDFVTWAVMKGCRLFQRVHVTPLGLVATERIPEFDFVAVVPVEATQSLLSIADDPSFALKVSAERHGEPVPFWEDLTRGSFVFLGFLTKALLTGHPRGVQTYLDVLPFDPAMPIGKVADAAQTTKGYKEWAAPLVAQCKVEESDFDAAFRHVYCLFRRHAIPFWSTSDVGGSGHPYFRQFPYARRGQGELMGMVPVMDLALHSPQPNAMIGYPDEEMLQWLSLHKKAAVQQEKGYFVMQAFRDIEEGEVISVNKNAYFNFDDDAFEAWFGYPNVSQVSAEGSGELGSGSKSNGGEGAAVNCAF</sequence>
<reference evidence="4" key="6">
    <citation type="submission" date="2019-02" db="EMBL/GenBank/DDBJ databases">
        <title>FDA dAtabase for Regulatory Grade micrObial Sequences (FDA-ARGOS): Supporting development and validation of Infectious Disease Dx tests.</title>
        <authorList>
            <person name="Duncan R."/>
            <person name="Fisher C."/>
            <person name="Tallon L.J."/>
            <person name="Sadzewicz L."/>
            <person name="Sengamalay N."/>
            <person name="Ott S."/>
            <person name="Godinez A."/>
            <person name="Nagaraj S."/>
            <person name="Nadendla S."/>
            <person name="Sichtig H."/>
        </authorList>
    </citation>
    <scope>NUCLEOTIDE SEQUENCE</scope>
    <source>
        <strain evidence="5">FDAARGOS_360</strain>
        <strain evidence="4">FDAARGOS_361</strain>
    </source>
</reference>
<reference evidence="8" key="7">
    <citation type="submission" date="2019-02" db="EMBL/GenBank/DDBJ databases">
        <title>FDA dAtabase for Regulatory Grade micrObial Sequences (FDA-ARGOS): Supporting development and validation of Infectious Disease Dx tests.</title>
        <authorList>
            <person name="Duncan R."/>
            <person name="Fisher C."/>
            <person name="Tallon L."/>
            <person name="Sadzewicz L."/>
            <person name="Sengamalay N."/>
            <person name="Ott S."/>
            <person name="Godinez A."/>
            <person name="Nagaraj S."/>
            <person name="Vavikolanu K."/>
            <person name="Nadendla S."/>
            <person name="Aluvathingal J."/>
            <person name="Sichtig H."/>
        </authorList>
    </citation>
    <scope>NUCLEOTIDE SEQUENCE [LARGE SCALE GENOMIC DNA]</scope>
    <source>
        <strain evidence="8">FDAARGOS_361</strain>
    </source>
</reference>
<dbReference type="EMBL" id="FR799622">
    <property type="protein sequence ID" value="CBZ38286.1"/>
    <property type="molecule type" value="Genomic_DNA"/>
</dbReference>
<organism evidence="1 7">
    <name type="scientific">Leishmania donovani</name>
    <dbReference type="NCBI Taxonomy" id="5661"/>
    <lineage>
        <taxon>Eukaryota</taxon>
        <taxon>Discoba</taxon>
        <taxon>Euglenozoa</taxon>
        <taxon>Kinetoplastea</taxon>
        <taxon>Metakinetoplastina</taxon>
        <taxon>Trypanosomatida</taxon>
        <taxon>Trypanosomatidae</taxon>
        <taxon>Leishmaniinae</taxon>
        <taxon>Leishmania</taxon>
    </lineage>
</organism>
<dbReference type="Gene3D" id="3.90.1410.10">
    <property type="entry name" value="set domain protein methyltransferase, domain 1"/>
    <property type="match status" value="1"/>
</dbReference>
<gene>
    <name evidence="5" type="ORF">CGC20_14815</name>
    <name evidence="4" type="ORF">CGC21_7385</name>
    <name evidence="3" type="ORF">LDBPK_353870</name>
    <name evidence="1" type="ORF">LdCL_350043800</name>
    <name evidence="2" type="ORF">LDHU3_35.5040</name>
</gene>
<reference evidence="1 7" key="4">
    <citation type="journal article" date="2018" name="Sci. Rep.">
        <title>A complete Leishmania donovani reference genome identifies novel genetic variations associated with virulence.</title>
        <authorList>
            <person name="Lypaczewski P."/>
            <person name="Hoshizaki J."/>
            <person name="Zhang W.-W."/>
            <person name="McCall L.-I."/>
            <person name="Torcivia-Rodriguez J."/>
            <person name="Simonyan V."/>
            <person name="Kaur A."/>
            <person name="Dewar K."/>
            <person name="Matlashewski G."/>
        </authorList>
    </citation>
    <scope>NUCLEOTIDE SEQUENCE [LARGE SCALE GENOMIC DNA]</scope>
    <source>
        <strain evidence="1 7">LdCL</strain>
    </source>
</reference>
<protein>
    <submittedName>
        <fullName evidence="2">Hypothetical_protein_conserved</fullName>
    </submittedName>
</protein>
<reference evidence="6" key="3">
    <citation type="submission" date="2011-02" db="EMBL/GenBank/DDBJ databases">
        <title>Whole genome sequencing of Leishmania donovani clinical lines reveals dynamic variation related to drug resistance.</title>
        <authorList>
            <person name="Downing T."/>
            <person name="Imamura H."/>
            <person name="Sanders M."/>
            <person name="Decuypere S."/>
            <person name="Hertz-Fowler C."/>
            <person name="Clark T.G."/>
            <person name="Rijal S."/>
            <person name="Sundar S."/>
            <person name="Quail M.A."/>
            <person name="De Doncker S."/>
            <person name="Maes I."/>
            <person name="Vanaerschot M."/>
            <person name="Stark O."/>
            <person name="Schonian G."/>
            <person name="Dujardin J.C."/>
            <person name="Berriman M."/>
        </authorList>
    </citation>
    <scope>NUCLEOTIDE SEQUENCE [LARGE SCALE GENOMIC DNA]</scope>
    <source>
        <strain evidence="6">BPK282A1</strain>
    </source>
</reference>
<dbReference type="KEGG" id="ldo:LDBPK_353870"/>
<dbReference type="Proteomes" id="UP000008980">
    <property type="component" value="Chromosome 35"/>
</dbReference>
<dbReference type="Proteomes" id="UP000601710">
    <property type="component" value="Chromosome 35"/>
</dbReference>
<dbReference type="EMBL" id="CP029534">
    <property type="protein sequence ID" value="AYU83188.1"/>
    <property type="molecule type" value="Genomic_DNA"/>
</dbReference>
<keyword evidence="7" id="KW-1185">Reference proteome</keyword>
<dbReference type="EMBL" id="RHLC01000003">
    <property type="protein sequence ID" value="TPP44644.1"/>
    <property type="molecule type" value="Genomic_DNA"/>
</dbReference>
<dbReference type="Proteomes" id="UP000274082">
    <property type="component" value="Chromosome 35"/>
</dbReference>
<evidence type="ECO:0000313" key="7">
    <source>
        <dbReference type="Proteomes" id="UP000274082"/>
    </source>
</evidence>
<dbReference type="OMA" id="FRHAYCL"/>
<evidence type="ECO:0000313" key="4">
    <source>
        <dbReference type="EMBL" id="TPP44644.1"/>
    </source>
</evidence>
<evidence type="ECO:0000313" key="6">
    <source>
        <dbReference type="Proteomes" id="UP000008980"/>
    </source>
</evidence>
<reference evidence="3 6" key="1">
    <citation type="journal article" date="2011" name="Genome Res.">
        <title>Whole genome sequencing of multiple Leishmania donovani clinical isolates provides insights into population structure and mechanisms of drug resistance.</title>
        <authorList>
            <person name="Downing T."/>
            <person name="Imamura H."/>
            <person name="Decuypere S."/>
            <person name="Clark T.G."/>
            <person name="Coombs G.H."/>
            <person name="Cotton J.A."/>
            <person name="Hilley J.D."/>
            <person name="de Doncker S."/>
            <person name="Maes I."/>
            <person name="Mottram J.C."/>
            <person name="Quail M.A."/>
            <person name="Rijal S."/>
            <person name="Sanders M."/>
            <person name="Schonian G."/>
            <person name="Stark O."/>
            <person name="Sundar S."/>
            <person name="Vanaerschot M."/>
            <person name="Hertz-Fowler C."/>
            <person name="Dujardin J.C."/>
            <person name="Berriman M."/>
        </authorList>
    </citation>
    <scope>NUCLEOTIDE SEQUENCE [LARGE SCALE GENOMIC DNA]</scope>
    <source>
        <strain evidence="3 6">BPK282A1</strain>
    </source>
</reference>
<dbReference type="EMBL" id="RHLD01000013">
    <property type="protein sequence ID" value="TPP47949.1"/>
    <property type="molecule type" value="Genomic_DNA"/>
</dbReference>
<evidence type="ECO:0000313" key="1">
    <source>
        <dbReference type="EMBL" id="AYU83188.1"/>
    </source>
</evidence>
<reference evidence="3" key="2">
    <citation type="submission" date="2011-01" db="EMBL/GenBank/DDBJ databases">
        <authorList>
            <person name="Zhao B.P."/>
            <person name="Ren Z.A."/>
            <person name="Li C.D."/>
        </authorList>
    </citation>
    <scope>NUCLEOTIDE SEQUENCE</scope>
    <source>
        <strain evidence="3">BPK282A1</strain>
    </source>
</reference>
<dbReference type="OrthoDB" id="268709at2759"/>
<dbReference type="VEuPathDB" id="TriTrypDB:LdCL_350043800"/>
<evidence type="ECO:0000313" key="9">
    <source>
        <dbReference type="Proteomes" id="UP000318821"/>
    </source>
</evidence>
<dbReference type="Proteomes" id="UP000318447">
    <property type="component" value="Unassembled WGS sequence"/>
</dbReference>
<accession>A0A3S7X9T6</accession>
<reference evidence="9" key="5">
    <citation type="submission" date="2019-02" db="EMBL/GenBank/DDBJ databases">
        <title>FDA dAtabase for Regulatory Grade micrObial Sequences (FDA-ARGOS): Supporting development and validation of Infectious Disease Dx tests.</title>
        <authorList>
            <person name="Duncan R."/>
            <person name="Fisher C."/>
            <person name="Tallon L."/>
            <person name="Sadzewicz L."/>
            <person name="Sengamalay N."/>
            <person name="Ott S."/>
            <person name="Godinez A."/>
            <person name="Nagaraj S."/>
            <person name="Vavikolanu K."/>
            <person name="Vyas G."/>
            <person name="Nadendla S."/>
            <person name="Aluvathingal J."/>
            <person name="Sichtig H."/>
        </authorList>
    </citation>
    <scope>NUCLEOTIDE SEQUENCE [LARGE SCALE GENOMIC DNA]</scope>
    <source>
        <strain evidence="9">FDAARGOS_360</strain>
    </source>
</reference>
<dbReference type="AlphaFoldDB" id="A0A3S7X9T6"/>
<evidence type="ECO:0000313" key="5">
    <source>
        <dbReference type="EMBL" id="TPP47949.1"/>
    </source>
</evidence>
<reference evidence="2" key="8">
    <citation type="submission" date="2020-06" db="EMBL/GenBank/DDBJ databases">
        <authorList>
            <person name="Camacho E."/>
            <person name="Gonzalez-de la Fuente S."/>
            <person name="Rastrojo A."/>
            <person name="Peiro-Pastor R."/>
            <person name="Solana JC."/>
            <person name="Tabera L."/>
            <person name="Gamarro F."/>
            <person name="Carrasco-Ramiro F."/>
            <person name="Requena JM."/>
            <person name="Aguado B."/>
        </authorList>
    </citation>
    <scope>NUCLEOTIDE SEQUENCE</scope>
</reference>
<accession>E9BSQ7</accession>
<name>A0A3S7X9T6_LEIDO</name>
<proteinExistence type="predicted"/>